<evidence type="ECO:0000313" key="1">
    <source>
        <dbReference type="EMBL" id="MEQ2270780.1"/>
    </source>
</evidence>
<protein>
    <submittedName>
        <fullName evidence="1">Uncharacterized protein</fullName>
    </submittedName>
</protein>
<comment type="caution">
    <text evidence="1">The sequence shown here is derived from an EMBL/GenBank/DDBJ whole genome shotgun (WGS) entry which is preliminary data.</text>
</comment>
<keyword evidence="2" id="KW-1185">Reference proteome</keyword>
<evidence type="ECO:0000313" key="2">
    <source>
        <dbReference type="Proteomes" id="UP001444071"/>
    </source>
</evidence>
<dbReference type="Proteomes" id="UP001444071">
    <property type="component" value="Unassembled WGS sequence"/>
</dbReference>
<name>A0ABV0WMR1_9TELE</name>
<gene>
    <name evidence="1" type="ORF">XENORESO_012596</name>
</gene>
<sequence>MTKRLGQFLLCGSPAERQPERKREETKCRSFEELKPLKQGLQGEIIKYVDTNRRGENRSCFSDIKFGSTFSLRPVADWNSIFAELQLIEGFVVDGDENTSPYGINSSLKCLTFYWRGLCWRVFRCDLQLPVTNMSGAGPGAWRNRPDSREV</sequence>
<dbReference type="EMBL" id="JAHRIM010060445">
    <property type="protein sequence ID" value="MEQ2270780.1"/>
    <property type="molecule type" value="Genomic_DNA"/>
</dbReference>
<accession>A0ABV0WMR1</accession>
<organism evidence="1 2">
    <name type="scientific">Xenotaenia resolanae</name>
    <dbReference type="NCBI Taxonomy" id="208358"/>
    <lineage>
        <taxon>Eukaryota</taxon>
        <taxon>Metazoa</taxon>
        <taxon>Chordata</taxon>
        <taxon>Craniata</taxon>
        <taxon>Vertebrata</taxon>
        <taxon>Euteleostomi</taxon>
        <taxon>Actinopterygii</taxon>
        <taxon>Neopterygii</taxon>
        <taxon>Teleostei</taxon>
        <taxon>Neoteleostei</taxon>
        <taxon>Acanthomorphata</taxon>
        <taxon>Ovalentaria</taxon>
        <taxon>Atherinomorphae</taxon>
        <taxon>Cyprinodontiformes</taxon>
        <taxon>Goodeidae</taxon>
        <taxon>Xenotaenia</taxon>
    </lineage>
</organism>
<proteinExistence type="predicted"/>
<reference evidence="1 2" key="1">
    <citation type="submission" date="2021-06" db="EMBL/GenBank/DDBJ databases">
        <authorList>
            <person name="Palmer J.M."/>
        </authorList>
    </citation>
    <scope>NUCLEOTIDE SEQUENCE [LARGE SCALE GENOMIC DNA]</scope>
    <source>
        <strain evidence="1 2">XR_2019</strain>
        <tissue evidence="1">Muscle</tissue>
    </source>
</reference>